<reference evidence="2" key="1">
    <citation type="journal article" date="2021" name="PeerJ">
        <title>Extensive microbial diversity within the chicken gut microbiome revealed by metagenomics and culture.</title>
        <authorList>
            <person name="Gilroy R."/>
            <person name="Ravi A."/>
            <person name="Getino M."/>
            <person name="Pursley I."/>
            <person name="Horton D.L."/>
            <person name="Alikhan N.F."/>
            <person name="Baker D."/>
            <person name="Gharbi K."/>
            <person name="Hall N."/>
            <person name="Watson M."/>
            <person name="Adriaenssens E.M."/>
            <person name="Foster-Nyarko E."/>
            <person name="Jarju S."/>
            <person name="Secka A."/>
            <person name="Antonio M."/>
            <person name="Oren A."/>
            <person name="Chaudhuri R.R."/>
            <person name="La Ragione R."/>
            <person name="Hildebrand F."/>
            <person name="Pallen M.J."/>
        </authorList>
    </citation>
    <scope>NUCLEOTIDE SEQUENCE</scope>
    <source>
        <strain evidence="2">ChiHecec3B27-8219</strain>
    </source>
</reference>
<dbReference type="EMBL" id="DXBE01000028">
    <property type="protein sequence ID" value="HIZ68940.1"/>
    <property type="molecule type" value="Genomic_DNA"/>
</dbReference>
<protein>
    <submittedName>
        <fullName evidence="2">Uncharacterized protein</fullName>
    </submittedName>
</protein>
<organism evidence="2 3">
    <name type="scientific">Candidatus Prevotella avicola</name>
    <dbReference type="NCBI Taxonomy" id="2838738"/>
    <lineage>
        <taxon>Bacteria</taxon>
        <taxon>Pseudomonadati</taxon>
        <taxon>Bacteroidota</taxon>
        <taxon>Bacteroidia</taxon>
        <taxon>Bacteroidales</taxon>
        <taxon>Prevotellaceae</taxon>
        <taxon>Prevotella</taxon>
    </lineage>
</organism>
<evidence type="ECO:0000256" key="1">
    <source>
        <dbReference type="SAM" id="Phobius"/>
    </source>
</evidence>
<proteinExistence type="predicted"/>
<sequence>MSREVRQLPCGIEVYPAHSWMDWMYLALYTLGRVMAWALVLMALWSCARAS</sequence>
<feature type="transmembrane region" description="Helical" evidence="1">
    <location>
        <begin position="23"/>
        <end position="45"/>
    </location>
</feature>
<gene>
    <name evidence="2" type="ORF">H9966_03510</name>
</gene>
<comment type="caution">
    <text evidence="2">The sequence shown here is derived from an EMBL/GenBank/DDBJ whole genome shotgun (WGS) entry which is preliminary data.</text>
</comment>
<evidence type="ECO:0000313" key="2">
    <source>
        <dbReference type="EMBL" id="HIZ68940.1"/>
    </source>
</evidence>
<keyword evidence="1" id="KW-0812">Transmembrane</keyword>
<accession>A0A9D2FY85</accession>
<dbReference type="Proteomes" id="UP000824055">
    <property type="component" value="Unassembled WGS sequence"/>
</dbReference>
<keyword evidence="1" id="KW-1133">Transmembrane helix</keyword>
<keyword evidence="1" id="KW-0472">Membrane</keyword>
<dbReference type="AlphaFoldDB" id="A0A9D2FY85"/>
<evidence type="ECO:0000313" key="3">
    <source>
        <dbReference type="Proteomes" id="UP000824055"/>
    </source>
</evidence>
<reference evidence="2" key="2">
    <citation type="submission" date="2021-04" db="EMBL/GenBank/DDBJ databases">
        <authorList>
            <person name="Gilroy R."/>
        </authorList>
    </citation>
    <scope>NUCLEOTIDE SEQUENCE</scope>
    <source>
        <strain evidence="2">ChiHecec3B27-8219</strain>
    </source>
</reference>
<name>A0A9D2FY85_9BACT</name>